<keyword evidence="3" id="KW-1185">Reference proteome</keyword>
<dbReference type="InterPro" id="IPR050546">
    <property type="entry name" value="Glycosyl_Hydrlase_16"/>
</dbReference>
<accession>A0A2P6NWR1</accession>
<dbReference type="GO" id="GO:0004553">
    <property type="term" value="F:hydrolase activity, hydrolyzing O-glycosyl compounds"/>
    <property type="evidence" value="ECO:0007669"/>
    <property type="project" value="InterPro"/>
</dbReference>
<dbReference type="InterPro" id="IPR000757">
    <property type="entry name" value="Beta-glucanase-like"/>
</dbReference>
<proteinExistence type="predicted"/>
<dbReference type="AlphaFoldDB" id="A0A2P6NWR1"/>
<evidence type="ECO:0000259" key="1">
    <source>
        <dbReference type="PROSITE" id="PS51762"/>
    </source>
</evidence>
<dbReference type="EMBL" id="MDYQ01000011">
    <property type="protein sequence ID" value="PRP88404.1"/>
    <property type="molecule type" value="Genomic_DNA"/>
</dbReference>
<dbReference type="CDD" id="cd08023">
    <property type="entry name" value="GH16_laminarinase_like"/>
    <property type="match status" value="1"/>
</dbReference>
<dbReference type="InterPro" id="IPR013320">
    <property type="entry name" value="ConA-like_dom_sf"/>
</dbReference>
<dbReference type="SUPFAM" id="SSF49899">
    <property type="entry name" value="Concanavalin A-like lectins/glucanases"/>
    <property type="match status" value="1"/>
</dbReference>
<sequence>MVWSDEFDGTSLDTTKWRYEVNCDGGGNNELQCYTNSLGNVNVANGTLTISAVPQKYEGKQYTSGRINTKATAAWKYGRFDVRAKLPDGIYLWPAVWMMPRDNTYGEWASSGEIDIMEFRGGNNTKVESTLHFGGAWPKNVYQGSGPRDMSVDLTKDFHVYSLIWTPTKMDFLMDNQVFHSQTLQRTFNNAKAGVSPYKEDGQPFDQYFYLIINLAIGGNFFGPSESQALTAQQAKAWASPRYVLDYVRVYQLSMDASSSAASVAPATTAAPAPASIDRCDYGSCPSSLCSCDGICYIPRTHSCENGSVVKK</sequence>
<dbReference type="PANTHER" id="PTHR10963">
    <property type="entry name" value="GLYCOSYL HYDROLASE-RELATED"/>
    <property type="match status" value="1"/>
</dbReference>
<feature type="domain" description="GH16" evidence="1">
    <location>
        <begin position="1"/>
        <end position="256"/>
    </location>
</feature>
<comment type="caution">
    <text evidence="2">The sequence shown here is derived from an EMBL/GenBank/DDBJ whole genome shotgun (WGS) entry which is preliminary data.</text>
</comment>
<dbReference type="Pfam" id="PF00722">
    <property type="entry name" value="Glyco_hydro_16"/>
    <property type="match status" value="1"/>
</dbReference>
<dbReference type="InParanoid" id="A0A2P6NWR1"/>
<evidence type="ECO:0000313" key="2">
    <source>
        <dbReference type="EMBL" id="PRP88404.1"/>
    </source>
</evidence>
<dbReference type="STRING" id="1890364.A0A2P6NWR1"/>
<gene>
    <name evidence="2" type="ORF">PROFUN_03318</name>
</gene>
<keyword evidence="2" id="KW-0378">Hydrolase</keyword>
<name>A0A2P6NWR1_9EUKA</name>
<protein>
    <submittedName>
        <fullName evidence="2">Glycoside hydrolase family 16</fullName>
    </submittedName>
</protein>
<dbReference type="Proteomes" id="UP000241769">
    <property type="component" value="Unassembled WGS sequence"/>
</dbReference>
<dbReference type="PANTHER" id="PTHR10963:SF60">
    <property type="entry name" value="GRAM-NEGATIVE BACTERIA-BINDING PROTEIN 1-RELATED"/>
    <property type="match status" value="1"/>
</dbReference>
<evidence type="ECO:0000313" key="3">
    <source>
        <dbReference type="Proteomes" id="UP000241769"/>
    </source>
</evidence>
<dbReference type="OrthoDB" id="4781at2759"/>
<organism evidence="2 3">
    <name type="scientific">Planoprotostelium fungivorum</name>
    <dbReference type="NCBI Taxonomy" id="1890364"/>
    <lineage>
        <taxon>Eukaryota</taxon>
        <taxon>Amoebozoa</taxon>
        <taxon>Evosea</taxon>
        <taxon>Variosea</taxon>
        <taxon>Cavosteliida</taxon>
        <taxon>Cavosteliaceae</taxon>
        <taxon>Planoprotostelium</taxon>
    </lineage>
</organism>
<dbReference type="PROSITE" id="PS51762">
    <property type="entry name" value="GH16_2"/>
    <property type="match status" value="1"/>
</dbReference>
<dbReference type="Gene3D" id="2.60.120.200">
    <property type="match status" value="1"/>
</dbReference>
<dbReference type="GO" id="GO:0005975">
    <property type="term" value="P:carbohydrate metabolic process"/>
    <property type="evidence" value="ECO:0007669"/>
    <property type="project" value="InterPro"/>
</dbReference>
<reference evidence="2 3" key="1">
    <citation type="journal article" date="2018" name="Genome Biol. Evol.">
        <title>Multiple Roots of Fruiting Body Formation in Amoebozoa.</title>
        <authorList>
            <person name="Hillmann F."/>
            <person name="Forbes G."/>
            <person name="Novohradska S."/>
            <person name="Ferling I."/>
            <person name="Riege K."/>
            <person name="Groth M."/>
            <person name="Westermann M."/>
            <person name="Marz M."/>
            <person name="Spaller T."/>
            <person name="Winckler T."/>
            <person name="Schaap P."/>
            <person name="Glockner G."/>
        </authorList>
    </citation>
    <scope>NUCLEOTIDE SEQUENCE [LARGE SCALE GENOMIC DNA]</scope>
    <source>
        <strain evidence="2 3">Jena</strain>
    </source>
</reference>